<keyword evidence="3" id="KW-1185">Reference proteome</keyword>
<protein>
    <submittedName>
        <fullName evidence="2">Uncharacterized protein</fullName>
    </submittedName>
</protein>
<accession>A0AB34G8T3</accession>
<proteinExistence type="predicted"/>
<gene>
    <name evidence="2" type="ORF">O9K51_01353</name>
</gene>
<comment type="caution">
    <text evidence="2">The sequence shown here is derived from an EMBL/GenBank/DDBJ whole genome shotgun (WGS) entry which is preliminary data.</text>
</comment>
<organism evidence="2 3">
    <name type="scientific">Purpureocillium lavendulum</name>
    <dbReference type="NCBI Taxonomy" id="1247861"/>
    <lineage>
        <taxon>Eukaryota</taxon>
        <taxon>Fungi</taxon>
        <taxon>Dikarya</taxon>
        <taxon>Ascomycota</taxon>
        <taxon>Pezizomycotina</taxon>
        <taxon>Sordariomycetes</taxon>
        <taxon>Hypocreomycetidae</taxon>
        <taxon>Hypocreales</taxon>
        <taxon>Ophiocordycipitaceae</taxon>
        <taxon>Purpureocillium</taxon>
    </lineage>
</organism>
<evidence type="ECO:0000313" key="3">
    <source>
        <dbReference type="Proteomes" id="UP001163105"/>
    </source>
</evidence>
<evidence type="ECO:0000256" key="1">
    <source>
        <dbReference type="SAM" id="Phobius"/>
    </source>
</evidence>
<dbReference type="AlphaFoldDB" id="A0AB34G8T3"/>
<name>A0AB34G8T3_9HYPO</name>
<sequence>MVKSAVGSIAAPGVFATLQSAAMGGYGTAVVHGVVQGVGALVSGGGVFASWYGGNGMGK</sequence>
<keyword evidence="1" id="KW-1133">Transmembrane helix</keyword>
<keyword evidence="1" id="KW-0812">Transmembrane</keyword>
<evidence type="ECO:0000313" key="2">
    <source>
        <dbReference type="EMBL" id="KAJ6446580.1"/>
    </source>
</evidence>
<dbReference type="Proteomes" id="UP001163105">
    <property type="component" value="Unassembled WGS sequence"/>
</dbReference>
<keyword evidence="1" id="KW-0472">Membrane</keyword>
<dbReference type="EMBL" id="JAQHRD010000001">
    <property type="protein sequence ID" value="KAJ6446580.1"/>
    <property type="molecule type" value="Genomic_DNA"/>
</dbReference>
<feature type="transmembrane region" description="Helical" evidence="1">
    <location>
        <begin position="30"/>
        <end position="53"/>
    </location>
</feature>
<reference evidence="2" key="1">
    <citation type="submission" date="2023-01" db="EMBL/GenBank/DDBJ databases">
        <title>The growth and conidiation of Purpureocillium lavendulum are regulated by nitrogen source and histone H3K14 acetylation.</title>
        <authorList>
            <person name="Tang P."/>
            <person name="Han J."/>
            <person name="Zhang C."/>
            <person name="Tang P."/>
            <person name="Qi F."/>
            <person name="Zhang K."/>
            <person name="Liang L."/>
        </authorList>
    </citation>
    <scope>NUCLEOTIDE SEQUENCE</scope>
    <source>
        <strain evidence="2">YMF1.00683</strain>
    </source>
</reference>